<evidence type="ECO:0000313" key="1">
    <source>
        <dbReference type="EMBL" id="VEL22676.1"/>
    </source>
</evidence>
<gene>
    <name evidence="1" type="ORF">PXEA_LOCUS16116</name>
</gene>
<dbReference type="Proteomes" id="UP000784294">
    <property type="component" value="Unassembled WGS sequence"/>
</dbReference>
<dbReference type="AlphaFoldDB" id="A0A3S5A8G1"/>
<organism evidence="1 2">
    <name type="scientific">Protopolystoma xenopodis</name>
    <dbReference type="NCBI Taxonomy" id="117903"/>
    <lineage>
        <taxon>Eukaryota</taxon>
        <taxon>Metazoa</taxon>
        <taxon>Spiralia</taxon>
        <taxon>Lophotrochozoa</taxon>
        <taxon>Platyhelminthes</taxon>
        <taxon>Monogenea</taxon>
        <taxon>Polyopisthocotylea</taxon>
        <taxon>Polystomatidea</taxon>
        <taxon>Polystomatidae</taxon>
        <taxon>Protopolystoma</taxon>
    </lineage>
</organism>
<sequence length="97" mass="10643">MFACVADVLPALAHAVTDRFKFNRFRLVDTKSVAPHLVDSAGQLDLRASTEPSWMASLLSPSPPLSLSLSLSHFHPPAEKHLCANLYARLESGWARC</sequence>
<protein>
    <submittedName>
        <fullName evidence="1">Uncharacterized protein</fullName>
    </submittedName>
</protein>
<dbReference type="EMBL" id="CAAALY010057794">
    <property type="protein sequence ID" value="VEL22676.1"/>
    <property type="molecule type" value="Genomic_DNA"/>
</dbReference>
<keyword evidence="2" id="KW-1185">Reference proteome</keyword>
<evidence type="ECO:0000313" key="2">
    <source>
        <dbReference type="Proteomes" id="UP000784294"/>
    </source>
</evidence>
<comment type="caution">
    <text evidence="1">The sequence shown here is derived from an EMBL/GenBank/DDBJ whole genome shotgun (WGS) entry which is preliminary data.</text>
</comment>
<proteinExistence type="predicted"/>
<name>A0A3S5A8G1_9PLAT</name>
<accession>A0A3S5A8G1</accession>
<reference evidence="1" key="1">
    <citation type="submission" date="2018-11" db="EMBL/GenBank/DDBJ databases">
        <authorList>
            <consortium name="Pathogen Informatics"/>
        </authorList>
    </citation>
    <scope>NUCLEOTIDE SEQUENCE</scope>
</reference>